<dbReference type="Gene3D" id="3.30.70.3290">
    <property type="match status" value="1"/>
</dbReference>
<dbReference type="SUPFAM" id="SSF52777">
    <property type="entry name" value="CoA-dependent acyltransferases"/>
    <property type="match status" value="3"/>
</dbReference>
<dbReference type="SUPFAM" id="SSF52151">
    <property type="entry name" value="FabD/lysophospholipase-like"/>
    <property type="match status" value="1"/>
</dbReference>
<comment type="similarity">
    <text evidence="6">In the C-terminal section; belongs to the NRP synthetase family.</text>
</comment>
<dbReference type="InterPro" id="IPR024011">
    <property type="entry name" value="Biosynth_lucif-like_mOase_dom"/>
</dbReference>
<dbReference type="SUPFAM" id="SSF55048">
    <property type="entry name" value="Probable ACP-binding domain of malonyl-CoA ACP transacylase"/>
    <property type="match status" value="1"/>
</dbReference>
<dbReference type="eggNOG" id="COG1020">
    <property type="taxonomic scope" value="Bacteria"/>
</dbReference>
<dbReference type="Pfam" id="PF00668">
    <property type="entry name" value="Condensation"/>
    <property type="match status" value="1"/>
</dbReference>
<dbReference type="PANTHER" id="PTHR45527:SF1">
    <property type="entry name" value="FATTY ACID SYNTHASE"/>
    <property type="match status" value="1"/>
</dbReference>
<dbReference type="PROSITE" id="PS00455">
    <property type="entry name" value="AMP_BINDING"/>
    <property type="match status" value="1"/>
</dbReference>
<keyword evidence="5" id="KW-0808">Transferase</keyword>
<dbReference type="Gene3D" id="3.30.559.30">
    <property type="entry name" value="Nonribosomal peptide synthetase, condensation domain"/>
    <property type="match status" value="1"/>
</dbReference>
<dbReference type="Gene3D" id="3.40.47.10">
    <property type="match status" value="1"/>
</dbReference>
<dbReference type="InterPro" id="IPR036736">
    <property type="entry name" value="ACP-like_sf"/>
</dbReference>
<dbReference type="GO" id="GO:0004315">
    <property type="term" value="F:3-oxoacyl-[acyl-carrier-protein] synthase activity"/>
    <property type="evidence" value="ECO:0007669"/>
    <property type="project" value="InterPro"/>
</dbReference>
<evidence type="ECO:0000313" key="10">
    <source>
        <dbReference type="Proteomes" id="UP000009080"/>
    </source>
</evidence>
<dbReference type="InterPro" id="IPR006162">
    <property type="entry name" value="Ppantetheine_attach_site"/>
</dbReference>
<dbReference type="Pfam" id="PF00698">
    <property type="entry name" value="Acyl_transf_1"/>
    <property type="match status" value="1"/>
</dbReference>
<dbReference type="SMART" id="SM00825">
    <property type="entry name" value="PKS_KS"/>
    <property type="match status" value="1"/>
</dbReference>
<dbReference type="InterPro" id="IPR016035">
    <property type="entry name" value="Acyl_Trfase/lysoPLipase"/>
</dbReference>
<dbReference type="InterPro" id="IPR036661">
    <property type="entry name" value="Luciferase-like_sf"/>
</dbReference>
<dbReference type="EMBL" id="CP001614">
    <property type="protein sequence ID" value="ACR12665.1"/>
    <property type="molecule type" value="Genomic_DNA"/>
</dbReference>
<dbReference type="Pfam" id="PF02801">
    <property type="entry name" value="Ketoacyl-synt_C"/>
    <property type="match status" value="1"/>
</dbReference>
<dbReference type="GO" id="GO:0044550">
    <property type="term" value="P:secondary metabolite biosynthetic process"/>
    <property type="evidence" value="ECO:0007669"/>
    <property type="project" value="TreeGrafter"/>
</dbReference>
<protein>
    <submittedName>
        <fullName evidence="9">Modular polyketide synthase, type I PKS/non-ribosomal peptide synthetase</fullName>
    </submittedName>
</protein>
<dbReference type="Pfam" id="PF22621">
    <property type="entry name" value="CurL-like_PKS_C"/>
    <property type="match status" value="1"/>
</dbReference>
<feature type="domain" description="Ketosynthase family 3 (KS3)" evidence="8">
    <location>
        <begin position="6"/>
        <end position="429"/>
    </location>
</feature>
<dbReference type="NCBIfam" id="TIGR01733">
    <property type="entry name" value="AA-adenyl-dom"/>
    <property type="match status" value="1"/>
</dbReference>
<reference evidence="9 10" key="1">
    <citation type="journal article" date="2009" name="PLoS ONE">
        <title>The complete genome of Teredinibacter turnerae T7901: an intracellular endosymbiont of marine wood-boring bivalves (shipworms).</title>
        <authorList>
            <person name="Yang J.C."/>
            <person name="Madupu R."/>
            <person name="Durkin A.S."/>
            <person name="Ekborg N.A."/>
            <person name="Pedamallu C.S."/>
            <person name="Hostetler J.B."/>
            <person name="Radune D."/>
            <person name="Toms B.S."/>
            <person name="Henrissat B."/>
            <person name="Coutinho P.M."/>
            <person name="Schwarz S."/>
            <person name="Field L."/>
            <person name="Trindade-Silva A.E."/>
            <person name="Soares C.A.G."/>
            <person name="Elshahawi S."/>
            <person name="Hanora A."/>
            <person name="Schmidt E.W."/>
            <person name="Haygood M.G."/>
            <person name="Posfai J."/>
            <person name="Benner J."/>
            <person name="Madinger C."/>
            <person name="Nove J."/>
            <person name="Anton B."/>
            <person name="Chaudhary K."/>
            <person name="Foster J."/>
            <person name="Holman A."/>
            <person name="Kumar S."/>
            <person name="Lessard P.A."/>
            <person name="Luyten Y.A."/>
            <person name="Slatko B."/>
            <person name="Wood N."/>
            <person name="Wu B."/>
            <person name="Teplitski M."/>
            <person name="Mougous J.D."/>
            <person name="Ward N."/>
            <person name="Eisen J.A."/>
            <person name="Badger J.H."/>
            <person name="Distel D.L."/>
        </authorList>
    </citation>
    <scope>NUCLEOTIDE SEQUENCE [LARGE SCALE GENOMIC DNA]</scope>
    <source>
        <strain evidence="10">ATCC 39867 / T7901</strain>
    </source>
</reference>
<comment type="cofactor">
    <cofactor evidence="1">
        <name>pantetheine 4'-phosphate</name>
        <dbReference type="ChEBI" id="CHEBI:47942"/>
    </cofactor>
</comment>
<dbReference type="STRING" id="377629.TERTU_2302"/>
<dbReference type="Gene3D" id="3.30.300.30">
    <property type="match status" value="1"/>
</dbReference>
<dbReference type="OrthoDB" id="9778690at2"/>
<dbReference type="InterPro" id="IPR001242">
    <property type="entry name" value="Condensation_dom"/>
</dbReference>
<dbReference type="RefSeq" id="WP_015818777.1">
    <property type="nucleotide sequence ID" value="NC_012997.1"/>
</dbReference>
<dbReference type="Gene3D" id="3.40.366.10">
    <property type="entry name" value="Malonyl-Coenzyme A Acyl Carrier Protein, domain 2"/>
    <property type="match status" value="1"/>
</dbReference>
<evidence type="ECO:0000256" key="1">
    <source>
        <dbReference type="ARBA" id="ARBA00001957"/>
    </source>
</evidence>
<dbReference type="PROSITE" id="PS00606">
    <property type="entry name" value="KS3_1"/>
    <property type="match status" value="1"/>
</dbReference>
<dbReference type="InterPro" id="IPR025110">
    <property type="entry name" value="AMP-bd_C"/>
</dbReference>
<dbReference type="InterPro" id="IPR009081">
    <property type="entry name" value="PP-bd_ACP"/>
</dbReference>
<sequence length="2963" mass="329607">MTSTTGFEVAIIAMAGRFPKAENIAEFYELLKNGQEGTRVLTDLELIEAGNCYNLISNENYVKKTASVSGKGYFDADLFNYNPADAASLDPQIAMFHECVWEALESAGYNSETYSGLIGLFAGAAAQVKLPVDAVGDTNSFAENFNNYTLSQPDFLCTRIAHKLNLRGPAVRIESACSTSLVAMHFACQSLIAGECDIALAGGVSIQSLKDTGYLYHPDMILSKDGSCRAFDADASGTMVGEGCGVVVLKMLEDAIEHGDTIIAVVKGSAINNDGKMKVGYTAASVEGQVSVIRAALERAEIPPTSVGYIEAHGTGTKLGDPIEIEALADAYNFSSLEPCAIGAVKTNIGHLGVASGIAGVIKTVLSLQHQCFFPSLHFNSPNPNIDLTGAGLEVNTEFRRWSSSSLPRRAGISSFGIGGTNAHCILEEYNHVFRSSPSRASQVVCLSANTEQSLINNVKNLVQDIKNRWMSADEKTLADICYTLSVGRRELAYRFSCVVNDIAELVAQLEAFLLAPKINFCDPKRREKLCYLFPGQGAQFAGMGKFLYETEEVFRSCIDACLEICAPDVKETLLNCLVSEESTEEVIGQTHIAQPLLFMFESALAMQLAHWGIQSEGMLGHSLGEYVAAHLAGVFCLEDAMRLVLKRAELMQSCKPGGMLSALLTPEEGKQYLRGSIEIAVVNGPDRIVFAGDTSELEDLRLKLDASSVPNSLLRTSHAFHSSFMEPILDEFELFASAIPTSSPTKQFVSNVTGKWAEPARVQLAGYWRSHLRSPVQFGSGVEFLERNHNWAFVEVGPGEALGKLVSQNANFKKDKKVIASIGGAGASKSCRGSLAVLLSELYCAGISVDWHSYYGNESRRRLDLPTYSFDQKYWYPDHANVPNLADSANDSQVSSEDTYARAERSVVDAKEAITPIEDQQDTNRELLPNAHCTTLHEIWCKHLGRESIGVTEDLFSYGVDSLLSIRVITEIRNQLGVEISLERMFEMSSIQEQANEISVLQNSDASETLPAIARTNHNGRAVLSSSQKRLWIVSLLEQEVSAYNCVLFFKVHDLNISALQKTFEWILQRHAILRTVYMMDEGVPYQQVLEDYSFTLRQLNYAQLSEAERVEKIRELISTDTLRKFDLSEELMIRVTLIQLPDNSHNVMLTQHHITFDNWTTNLLIGELNTVYDALNRGEQPSLPALPVDYIDYAIWQESLLESQAMKNMLAYWKKTLDGIPQVHSLPLDKVRPPQQNTIGGQVNLLVSKETANNLEQFSKAHGATLFMTLQAAFAVFLSRYSGESDIVVGFSVSNRPHIELENVMGIFVNTLVLRSDLSDDPVFLDFLAKTKKNLTSAYANQAFPFERLVEALNPERSLSYEPLVQIHLTILNQDLGHESDWYSADNGRTFTPLPGDLPYSKFDLTLYVSITPDGITTSWEYPCSLFERETIERMAVNFSVLLDSIVNNPSLPASKLPLYSEREREQLLFDFNLRSYPGGIKPALPMPVQETELPHDGNCTEKLKFSLFYFANDTGGRTADKYQLLLEGAKYADANFFEAVWTPERHFDTFGGLYPNPAITSAAIASVTNRIKIRAGSCVLPLHSPIRLAEDWSVIDNMSGGRVGIGIAAGFHPKDFTIAPASYESRQTSLFDQVEIIRQLWRGDSIALKNGLGEIESVNIRPLPIQAELPIWLTTTGNIESFKRAGTMGINLLTHLMGQTAAELRDKISAYRAAWRNAGHRGRGSVSVLIHTFVSSDQNYVYSMVKEPFKAYLKESIGSPQFLQKHLGVAASSESQSDDMEVLIERAFSRYYKTSALLGTPQSCKPIVDELQLAGVDEIACLIDFGIEDQIVYENLTHLNTLRELVQLKETKATSDIPIVASAKNSTKTWVEIFEAQAAATPHAIAVKCLDQVLDYAELEQITSSIAKKLRSRKIERDSIVALLDHRDIDLVIMMISVLRAGAAFLPIDPTHPPQRWCDILEEAQPDLAIIGHRLSNERSTVEGSIEIKRLLSFGELLSEPEANESLNFPKSDDLAYVIYTSGSTGKPKGAMVEHFGMLNNMHTKLDPLETTSADVIAQTASQCFDVSVFQFLGAVTFGGSVVIVPHALVIDPERFLQYLDQHQVSIWVVVPSVLHALLPFKQPLPSLRCLHSTGEAFPPSLTDRWFAQYPGIPIYNDYGPAECSDTVAFDIISEPCEKVFIGNAAPNVRLYIVDENLSLVPMGAVGELAVSGAILGRGYLNRPDLTEAAFVQNPYAVDESDRRLYLTGDLVRRHNDGRLEYLGRKDFQVKIRGFRIELGEIEKNILKYPGVAQAVVHPVDSGELGKQLVAYLVADDAVSWDGLRVFLRERLPDYMVPAICIKLDAFPLSENGKVARRRLPIPDEKVWRRNEYVAPEGRIETVLANIWQDVLGVGSVGRYDNFFDLGGNSLLAISMLSRLKVCDIQLSINEIYQNPVLVDCCEGLVRASREIGDWLSSADIDFRELQLEIEGKSVHIVLINKIYQSRFFDLRRSNEFGCEKYPAFIRFTDSLDDAVQDLQRNGLASLPRNEKSTQYTSFVQLDAALKKYEEDLLALEIVSQFPLSPMQKEWLMWDAREGVEWMVFNGAYSAEELQRASQKFFNRHDLLHAWLDKNAILWNEMRTECSEITIPLLNVELASQSEKDEILQEVIETLLKTCKKSYLNYAAVWVSVSDTEHHFIMAADHLVTDGASATIIEQGLQQLLDQESGPLPVNYRDYVAQVWSGATNDAFDIADSLLNFTEIVRLRTLVSQRGELRKAFDLMHLQLEVPFVDKFRMAEEAFEIFKRIVSYLFDLDQFVMTLNQYGRKVGQKTYYDQVGLFLDKIPMVVNTSTTLAEVSSKVEQLVNNNVNFLALKQSGFDACEAAAPKLTEEIVFNFVMQSLTAQTEIIVSKVNMKEVLRDFEGILFEAYPSANGLVIQLAFKGQQDEAAYLKDLLGANDFSVTRLLSERHSSEPTPA</sequence>
<evidence type="ECO:0000313" key="9">
    <source>
        <dbReference type="EMBL" id="ACR12665.1"/>
    </source>
</evidence>
<dbReference type="PROSITE" id="PS00012">
    <property type="entry name" value="PHOSPHOPANTETHEINE"/>
    <property type="match status" value="1"/>
</dbReference>
<accession>C5BK57</accession>
<comment type="pathway">
    <text evidence="2">Lipid metabolism; fatty acid biosynthesis.</text>
</comment>
<dbReference type="eggNOG" id="COG2141">
    <property type="taxonomic scope" value="Bacteria"/>
</dbReference>
<dbReference type="InterPro" id="IPR011251">
    <property type="entry name" value="Luciferase-like_dom"/>
</dbReference>
<evidence type="ECO:0000256" key="3">
    <source>
        <dbReference type="ARBA" id="ARBA00022450"/>
    </source>
</evidence>
<evidence type="ECO:0000256" key="4">
    <source>
        <dbReference type="ARBA" id="ARBA00022553"/>
    </source>
</evidence>
<dbReference type="SMART" id="SM00827">
    <property type="entry name" value="PKS_AT"/>
    <property type="match status" value="1"/>
</dbReference>
<evidence type="ECO:0000256" key="6">
    <source>
        <dbReference type="ARBA" id="ARBA00029443"/>
    </source>
</evidence>
<feature type="domain" description="Carrier" evidence="7">
    <location>
        <begin position="928"/>
        <end position="1003"/>
    </location>
</feature>
<dbReference type="CDD" id="cd00833">
    <property type="entry name" value="PKS"/>
    <property type="match status" value="1"/>
</dbReference>
<dbReference type="GO" id="GO:0031177">
    <property type="term" value="F:phosphopantetheine binding"/>
    <property type="evidence" value="ECO:0007669"/>
    <property type="project" value="TreeGrafter"/>
</dbReference>
<dbReference type="Pfam" id="PF00550">
    <property type="entry name" value="PP-binding"/>
    <property type="match status" value="2"/>
</dbReference>
<dbReference type="Pfam" id="PF00501">
    <property type="entry name" value="AMP-binding"/>
    <property type="match status" value="1"/>
</dbReference>
<dbReference type="NCBIfam" id="TIGR04020">
    <property type="entry name" value="seco_metab_LLM"/>
    <property type="match status" value="1"/>
</dbReference>
<dbReference type="FunFam" id="3.30.300.30:FF:000010">
    <property type="entry name" value="Enterobactin synthetase component F"/>
    <property type="match status" value="1"/>
</dbReference>
<dbReference type="SUPFAM" id="SSF47336">
    <property type="entry name" value="ACP-like"/>
    <property type="match status" value="2"/>
</dbReference>
<dbReference type="UniPathway" id="UPA00094"/>
<dbReference type="GO" id="GO:0006633">
    <property type="term" value="P:fatty acid biosynthetic process"/>
    <property type="evidence" value="ECO:0007669"/>
    <property type="project" value="UniProtKB-UniPathway"/>
</dbReference>
<dbReference type="SUPFAM" id="SSF56801">
    <property type="entry name" value="Acetyl-CoA synthetase-like"/>
    <property type="match status" value="1"/>
</dbReference>
<dbReference type="GO" id="GO:0016705">
    <property type="term" value="F:oxidoreductase activity, acting on paired donors, with incorporation or reduction of molecular oxygen"/>
    <property type="evidence" value="ECO:0007669"/>
    <property type="project" value="InterPro"/>
</dbReference>
<dbReference type="InterPro" id="IPR014031">
    <property type="entry name" value="Ketoacyl_synth_C"/>
</dbReference>
<dbReference type="SUPFAM" id="SSF53901">
    <property type="entry name" value="Thiolase-like"/>
    <property type="match status" value="1"/>
</dbReference>
<dbReference type="Gene3D" id="3.20.20.30">
    <property type="entry name" value="Luciferase-like domain"/>
    <property type="match status" value="1"/>
</dbReference>
<dbReference type="Gene3D" id="1.10.1200.10">
    <property type="entry name" value="ACP-like"/>
    <property type="match status" value="2"/>
</dbReference>
<dbReference type="InterPro" id="IPR045851">
    <property type="entry name" value="AMP-bd_C_sf"/>
</dbReference>
<dbReference type="InterPro" id="IPR020841">
    <property type="entry name" value="PKS_Beta-ketoAc_synthase_dom"/>
</dbReference>
<dbReference type="InterPro" id="IPR016039">
    <property type="entry name" value="Thiolase-like"/>
</dbReference>
<dbReference type="InterPro" id="IPR000873">
    <property type="entry name" value="AMP-dep_synth/lig_dom"/>
</dbReference>
<proteinExistence type="inferred from homology"/>
<dbReference type="PANTHER" id="PTHR45527">
    <property type="entry name" value="NONRIBOSOMAL PEPTIDE SYNTHETASE"/>
    <property type="match status" value="1"/>
</dbReference>
<dbReference type="Gene3D" id="3.40.50.980">
    <property type="match status" value="2"/>
</dbReference>
<dbReference type="CDD" id="cd19531">
    <property type="entry name" value="LCL_NRPS-like"/>
    <property type="match status" value="1"/>
</dbReference>
<gene>
    <name evidence="9" type="ordered locus">TERTU_2302</name>
</gene>
<dbReference type="CDD" id="cd05930">
    <property type="entry name" value="A_NRPS"/>
    <property type="match status" value="1"/>
</dbReference>
<dbReference type="GO" id="GO:0005737">
    <property type="term" value="C:cytoplasm"/>
    <property type="evidence" value="ECO:0007669"/>
    <property type="project" value="TreeGrafter"/>
</dbReference>
<dbReference type="InterPro" id="IPR023213">
    <property type="entry name" value="CAT-like_dom_sf"/>
</dbReference>
<dbReference type="InterPro" id="IPR014043">
    <property type="entry name" value="Acyl_transferase_dom"/>
</dbReference>
<dbReference type="PROSITE" id="PS50075">
    <property type="entry name" value="CARRIER"/>
    <property type="match status" value="2"/>
</dbReference>
<dbReference type="Pfam" id="PF00109">
    <property type="entry name" value="ketoacyl-synt"/>
    <property type="match status" value="1"/>
</dbReference>
<dbReference type="PROSITE" id="PS52004">
    <property type="entry name" value="KS3_2"/>
    <property type="match status" value="1"/>
</dbReference>
<dbReference type="Pfam" id="PF00296">
    <property type="entry name" value="Bac_luciferase"/>
    <property type="match status" value="1"/>
</dbReference>
<keyword evidence="10" id="KW-1185">Reference proteome</keyword>
<dbReference type="Gene3D" id="2.30.38.10">
    <property type="entry name" value="Luciferase, Domain 3"/>
    <property type="match status" value="1"/>
</dbReference>
<evidence type="ECO:0000259" key="7">
    <source>
        <dbReference type="PROSITE" id="PS50075"/>
    </source>
</evidence>
<dbReference type="InterPro" id="IPR016036">
    <property type="entry name" value="Malonyl_transacylase_ACP-bd"/>
</dbReference>
<keyword evidence="3" id="KW-0596">Phosphopantetheine</keyword>
<dbReference type="InterPro" id="IPR010071">
    <property type="entry name" value="AA_adenyl_dom"/>
</dbReference>
<evidence type="ECO:0000259" key="8">
    <source>
        <dbReference type="PROSITE" id="PS52004"/>
    </source>
</evidence>
<dbReference type="GO" id="GO:0043041">
    <property type="term" value="P:amino acid activation for nonribosomal peptide biosynthetic process"/>
    <property type="evidence" value="ECO:0007669"/>
    <property type="project" value="TreeGrafter"/>
</dbReference>
<feature type="domain" description="Carrier" evidence="7">
    <location>
        <begin position="2378"/>
        <end position="2452"/>
    </location>
</feature>
<evidence type="ECO:0000256" key="5">
    <source>
        <dbReference type="ARBA" id="ARBA00022679"/>
    </source>
</evidence>
<organism evidence="9 10">
    <name type="scientific">Teredinibacter turnerae (strain ATCC 39867 / T7901)</name>
    <dbReference type="NCBI Taxonomy" id="377629"/>
    <lineage>
        <taxon>Bacteria</taxon>
        <taxon>Pseudomonadati</taxon>
        <taxon>Pseudomonadota</taxon>
        <taxon>Gammaproteobacteria</taxon>
        <taxon>Cellvibrionales</taxon>
        <taxon>Cellvibrionaceae</taxon>
        <taxon>Teredinibacter</taxon>
    </lineage>
</organism>
<dbReference type="InterPro" id="IPR018201">
    <property type="entry name" value="Ketoacyl_synth_AS"/>
</dbReference>
<dbReference type="Gene3D" id="3.30.559.10">
    <property type="entry name" value="Chloramphenicol acetyltransferase-like domain"/>
    <property type="match status" value="2"/>
</dbReference>
<evidence type="ECO:0000256" key="2">
    <source>
        <dbReference type="ARBA" id="ARBA00005194"/>
    </source>
</evidence>
<dbReference type="InterPro" id="IPR020845">
    <property type="entry name" value="AMP-binding_CS"/>
</dbReference>
<name>C5BK57_TERTT</name>
<dbReference type="InterPro" id="IPR001227">
    <property type="entry name" value="Ac_transferase_dom_sf"/>
</dbReference>
<dbReference type="InterPro" id="IPR014030">
    <property type="entry name" value="Ketoacyl_synth_N"/>
</dbReference>
<keyword evidence="4" id="KW-0597">Phosphoprotein</keyword>
<dbReference type="KEGG" id="ttu:TERTU_2302"/>
<dbReference type="SUPFAM" id="SSF51679">
    <property type="entry name" value="Bacterial luciferase-like"/>
    <property type="match status" value="1"/>
</dbReference>
<dbReference type="HOGENOM" id="CLU_000022_35_4_6"/>
<dbReference type="eggNOG" id="COG3321">
    <property type="taxonomic scope" value="Bacteria"/>
</dbReference>
<dbReference type="Pfam" id="PF13193">
    <property type="entry name" value="AMP-binding_C"/>
    <property type="match status" value="1"/>
</dbReference>
<dbReference type="Proteomes" id="UP000009080">
    <property type="component" value="Chromosome"/>
</dbReference>